<feature type="region of interest" description="Disordered" evidence="1">
    <location>
        <begin position="186"/>
        <end position="221"/>
    </location>
</feature>
<gene>
    <name evidence="2" type="ORF">BJ554DRAFT_742</name>
</gene>
<feature type="compositionally biased region" description="Pro residues" evidence="1">
    <location>
        <begin position="47"/>
        <end position="58"/>
    </location>
</feature>
<dbReference type="Gene3D" id="1.10.472.10">
    <property type="entry name" value="Cyclin-like"/>
    <property type="match status" value="1"/>
</dbReference>
<dbReference type="OrthoDB" id="1060854at2759"/>
<name>A0A8H8A1J3_9FUNG</name>
<evidence type="ECO:0000313" key="3">
    <source>
        <dbReference type="Proteomes" id="UP000673691"/>
    </source>
</evidence>
<evidence type="ECO:0000256" key="1">
    <source>
        <dbReference type="SAM" id="MobiDB-lite"/>
    </source>
</evidence>
<feature type="compositionally biased region" description="Basic and acidic residues" evidence="1">
    <location>
        <begin position="204"/>
        <end position="214"/>
    </location>
</feature>
<feature type="region of interest" description="Disordered" evidence="1">
    <location>
        <begin position="33"/>
        <end position="73"/>
    </location>
</feature>
<sequence length="221" mass="23873">MLSFDIANFPTAETVKMLARLLDQMTKANDRLKASAPSALAASAPTAPQPPPEAPLPPLMQSADHGLSTSTADPAIAGGQASSLWAQPHSVSNSTHPPDQLLQPAHQVTAFTRFHARSIPTIDIYSYLARILKINVLEVEFLRLNNFGISVAVEELQQYGDLLFRHSCTDPIVRQSLIDARLIPPSAASEDFGPPNSLPLYPTSEREQRERGRSGGEAGDT</sequence>
<dbReference type="PANTHER" id="PTHR15615">
    <property type="match status" value="1"/>
</dbReference>
<dbReference type="InterPro" id="IPR013922">
    <property type="entry name" value="Cyclin_PHO80-like"/>
</dbReference>
<accession>A0A8H8A1J3</accession>
<feature type="compositionally biased region" description="Low complexity" evidence="1">
    <location>
        <begin position="34"/>
        <end position="46"/>
    </location>
</feature>
<dbReference type="GO" id="GO:0005634">
    <property type="term" value="C:nucleus"/>
    <property type="evidence" value="ECO:0007669"/>
    <property type="project" value="TreeGrafter"/>
</dbReference>
<organism evidence="2 3">
    <name type="scientific">Olpidium bornovanus</name>
    <dbReference type="NCBI Taxonomy" id="278681"/>
    <lineage>
        <taxon>Eukaryota</taxon>
        <taxon>Fungi</taxon>
        <taxon>Fungi incertae sedis</taxon>
        <taxon>Olpidiomycota</taxon>
        <taxon>Olpidiomycotina</taxon>
        <taxon>Olpidiomycetes</taxon>
        <taxon>Olpidiales</taxon>
        <taxon>Olpidiaceae</taxon>
        <taxon>Olpidium</taxon>
    </lineage>
</organism>
<dbReference type="Proteomes" id="UP000673691">
    <property type="component" value="Unassembled WGS sequence"/>
</dbReference>
<evidence type="ECO:0000313" key="2">
    <source>
        <dbReference type="EMBL" id="KAG5463245.1"/>
    </source>
</evidence>
<reference evidence="2 3" key="1">
    <citation type="journal article" name="Sci. Rep.">
        <title>Genome-scale phylogenetic analyses confirm Olpidium as the closest living zoosporic fungus to the non-flagellated, terrestrial fungi.</title>
        <authorList>
            <person name="Chang Y."/>
            <person name="Rochon D."/>
            <person name="Sekimoto S."/>
            <person name="Wang Y."/>
            <person name="Chovatia M."/>
            <person name="Sandor L."/>
            <person name="Salamov A."/>
            <person name="Grigoriev I.V."/>
            <person name="Stajich J.E."/>
            <person name="Spatafora J.W."/>
        </authorList>
    </citation>
    <scope>NUCLEOTIDE SEQUENCE [LARGE SCALE GENOMIC DNA]</scope>
    <source>
        <strain evidence="2">S191</strain>
    </source>
</reference>
<comment type="caution">
    <text evidence="2">The sequence shown here is derived from an EMBL/GenBank/DDBJ whole genome shotgun (WGS) entry which is preliminary data.</text>
</comment>
<proteinExistence type="predicted"/>
<dbReference type="GO" id="GO:0016538">
    <property type="term" value="F:cyclin-dependent protein serine/threonine kinase regulator activity"/>
    <property type="evidence" value="ECO:0007669"/>
    <property type="project" value="TreeGrafter"/>
</dbReference>
<protein>
    <submittedName>
        <fullName evidence="2">Uncharacterized protein</fullName>
    </submittedName>
</protein>
<dbReference type="GO" id="GO:0000307">
    <property type="term" value="C:cyclin-dependent protein kinase holoenzyme complex"/>
    <property type="evidence" value="ECO:0007669"/>
    <property type="project" value="TreeGrafter"/>
</dbReference>
<feature type="non-terminal residue" evidence="2">
    <location>
        <position position="221"/>
    </location>
</feature>
<keyword evidence="3" id="KW-1185">Reference proteome</keyword>
<dbReference type="GO" id="GO:0019901">
    <property type="term" value="F:protein kinase binding"/>
    <property type="evidence" value="ECO:0007669"/>
    <property type="project" value="InterPro"/>
</dbReference>
<dbReference type="EMBL" id="JAEFCI010000915">
    <property type="protein sequence ID" value="KAG5463245.1"/>
    <property type="molecule type" value="Genomic_DNA"/>
</dbReference>
<dbReference type="PANTHER" id="PTHR15615:SF94">
    <property type="entry name" value="PHO85 CYCLIN-6-RELATED"/>
    <property type="match status" value="1"/>
</dbReference>
<dbReference type="AlphaFoldDB" id="A0A8H8A1J3"/>